<keyword evidence="2" id="KW-1185">Reference proteome</keyword>
<name>A0ABM5WGF9_9BURK</name>
<dbReference type="RefSeq" id="WP_058376309.1">
    <property type="nucleotide sequence ID" value="NZ_CP013480.3"/>
</dbReference>
<sequence length="114" mass="12976">MVRLDVALTCAHAVFGDSAFKKWLGDKYERRMNRAVFDCITRFFADEDVARIAEQRKDDVVAAFKQQCTDPKFMESIERTTKSIASTQYRIQAWGSTLSVVVGKQFDAGMAIIR</sequence>
<organism evidence="1 2">
    <name type="scientific">Pandoraea norimbergensis</name>
    <dbReference type="NCBI Taxonomy" id="93219"/>
    <lineage>
        <taxon>Bacteria</taxon>
        <taxon>Pseudomonadati</taxon>
        <taxon>Pseudomonadota</taxon>
        <taxon>Betaproteobacteria</taxon>
        <taxon>Burkholderiales</taxon>
        <taxon>Burkholderiaceae</taxon>
        <taxon>Pandoraea</taxon>
    </lineage>
</organism>
<evidence type="ECO:0000313" key="1">
    <source>
        <dbReference type="EMBL" id="ALS59372.1"/>
    </source>
</evidence>
<accession>A0ABM5WGF9</accession>
<dbReference type="EMBL" id="CP013480">
    <property type="protein sequence ID" value="ALS59372.1"/>
    <property type="molecule type" value="Genomic_DNA"/>
</dbReference>
<reference evidence="2" key="1">
    <citation type="submission" date="2015-12" db="EMBL/GenBank/DDBJ databases">
        <title>Complete genome sequence of Pandoraea norimbergensis DSM 11628.</title>
        <authorList>
            <person name="Ee R."/>
            <person name="Lim Y.-L."/>
            <person name="Yong D."/>
            <person name="Yin W.-F."/>
            <person name="Chan K.-G."/>
        </authorList>
    </citation>
    <scope>NUCLEOTIDE SEQUENCE [LARGE SCALE GENOMIC DNA]</scope>
    <source>
        <strain evidence="2">DSM 11628</strain>
    </source>
</reference>
<dbReference type="Proteomes" id="UP000060277">
    <property type="component" value="Chromosome"/>
</dbReference>
<protein>
    <submittedName>
        <fullName evidence="1">Uncharacterized protein</fullName>
    </submittedName>
</protein>
<evidence type="ECO:0000313" key="2">
    <source>
        <dbReference type="Proteomes" id="UP000060277"/>
    </source>
</evidence>
<proteinExistence type="predicted"/>
<gene>
    <name evidence="1" type="ORF">AT302_05985</name>
</gene>